<keyword evidence="1" id="KW-0547">Nucleotide-binding</keyword>
<dbReference type="EMBL" id="CP036266">
    <property type="protein sequence ID" value="QDT24541.1"/>
    <property type="molecule type" value="Genomic_DNA"/>
</dbReference>
<dbReference type="EC" id="3.6.3.-" evidence="6"/>
<dbReference type="InterPro" id="IPR050764">
    <property type="entry name" value="CbbQ/NirQ/NorQ/GpvN"/>
</dbReference>
<dbReference type="Pfam" id="PF17863">
    <property type="entry name" value="AAA_lid_2"/>
    <property type="match status" value="1"/>
</dbReference>
<name>A0A517PYT7_9PLAN</name>
<evidence type="ECO:0000256" key="1">
    <source>
        <dbReference type="ARBA" id="ARBA00022741"/>
    </source>
</evidence>
<evidence type="ECO:0000256" key="3">
    <source>
        <dbReference type="ARBA" id="ARBA00061607"/>
    </source>
</evidence>
<dbReference type="SUPFAM" id="SSF52540">
    <property type="entry name" value="P-loop containing nucleoside triphosphate hydrolases"/>
    <property type="match status" value="1"/>
</dbReference>
<dbReference type="CDD" id="cd00009">
    <property type="entry name" value="AAA"/>
    <property type="match status" value="1"/>
</dbReference>
<dbReference type="Gene3D" id="3.40.50.300">
    <property type="entry name" value="P-loop containing nucleotide triphosphate hydrolases"/>
    <property type="match status" value="1"/>
</dbReference>
<keyword evidence="7" id="KW-1185">Reference proteome</keyword>
<keyword evidence="2" id="KW-0067">ATP-binding</keyword>
<dbReference type="OrthoDB" id="9773454at2"/>
<dbReference type="InterPro" id="IPR041628">
    <property type="entry name" value="ChlI/MoxR_AAA_lid"/>
</dbReference>
<sequence length="356" mass="39804">MEASDLEAVEKLHQAYERLLKEVNHVVIGQHKVVEELMISLLAGGHCLLVGVPGLAKTLIVHTLADTLNLSFNRVQFTPDLMPADITGTDVIQEDKITGNRDFKFLAGPVFANVVLADEINRTPPKTQAALLEAMQEHQVTAGGRKHKLPVPFFVLATQNPIEQEGTYPLPEAQLDRFMFEIKVEYPTEEEEFAIVRQTTSDESYAVKKVLELDELLSFQSLVRRVPVADHVIRYAMQFARMTRIIATDDARATDIPDFIREYVSWGAGPRASQNLVLGAKARAILHGRLYVSTDDVRAVAHPVLRHRIITNFNAEADGMSPDKIVDRLIELIPVDSSQEKLDGRLPQVFRSADAR</sequence>
<evidence type="ECO:0000259" key="5">
    <source>
        <dbReference type="Pfam" id="PF17863"/>
    </source>
</evidence>
<feature type="domain" description="ChlI/MoxR AAA lid" evidence="5">
    <location>
        <begin position="261"/>
        <end position="328"/>
    </location>
</feature>
<dbReference type="PIRSF" id="PIRSF002849">
    <property type="entry name" value="AAA_ATPase_chaperone_MoxR_prd"/>
    <property type="match status" value="1"/>
</dbReference>
<dbReference type="GO" id="GO:0005524">
    <property type="term" value="F:ATP binding"/>
    <property type="evidence" value="ECO:0007669"/>
    <property type="project" value="UniProtKB-KW"/>
</dbReference>
<dbReference type="GO" id="GO:0016887">
    <property type="term" value="F:ATP hydrolysis activity"/>
    <property type="evidence" value="ECO:0007669"/>
    <property type="project" value="InterPro"/>
</dbReference>
<dbReference type="InterPro" id="IPR011703">
    <property type="entry name" value="ATPase_AAA-3"/>
</dbReference>
<evidence type="ECO:0000256" key="2">
    <source>
        <dbReference type="ARBA" id="ARBA00022840"/>
    </source>
</evidence>
<organism evidence="6 7">
    <name type="scientific">Gimesia chilikensis</name>
    <dbReference type="NCBI Taxonomy" id="2605989"/>
    <lineage>
        <taxon>Bacteria</taxon>
        <taxon>Pseudomonadati</taxon>
        <taxon>Planctomycetota</taxon>
        <taxon>Planctomycetia</taxon>
        <taxon>Planctomycetales</taxon>
        <taxon>Planctomycetaceae</taxon>
        <taxon>Gimesia</taxon>
    </lineage>
</organism>
<dbReference type="PANTHER" id="PTHR42759:SF1">
    <property type="entry name" value="MAGNESIUM-CHELATASE SUBUNIT CHLD"/>
    <property type="match status" value="1"/>
</dbReference>
<evidence type="ECO:0000313" key="6">
    <source>
        <dbReference type="EMBL" id="QDT24541.1"/>
    </source>
</evidence>
<accession>A0A517PYT7</accession>
<keyword evidence="6" id="KW-0378">Hydrolase</keyword>
<evidence type="ECO:0000259" key="4">
    <source>
        <dbReference type="Pfam" id="PF07726"/>
    </source>
</evidence>
<protein>
    <submittedName>
        <fullName evidence="6">ATPase RavA</fullName>
        <ecNumber evidence="6">3.6.3.-</ecNumber>
    </submittedName>
</protein>
<proteinExistence type="inferred from homology"/>
<dbReference type="InterPro" id="IPR027417">
    <property type="entry name" value="P-loop_NTPase"/>
</dbReference>
<feature type="domain" description="ATPase AAA-3" evidence="4">
    <location>
        <begin position="46"/>
        <end position="180"/>
    </location>
</feature>
<dbReference type="AlphaFoldDB" id="A0A517PYT7"/>
<dbReference type="Pfam" id="PF07726">
    <property type="entry name" value="AAA_3"/>
    <property type="match status" value="1"/>
</dbReference>
<dbReference type="RefSeq" id="WP_145193987.1">
    <property type="nucleotide sequence ID" value="NZ_CP036266.1"/>
</dbReference>
<reference evidence="6 7" key="1">
    <citation type="submission" date="2019-02" db="EMBL/GenBank/DDBJ databases">
        <title>Deep-cultivation of Planctomycetes and their phenomic and genomic characterization uncovers novel biology.</title>
        <authorList>
            <person name="Wiegand S."/>
            <person name="Jogler M."/>
            <person name="Boedeker C."/>
            <person name="Pinto D."/>
            <person name="Vollmers J."/>
            <person name="Rivas-Marin E."/>
            <person name="Kohn T."/>
            <person name="Peeters S.H."/>
            <person name="Heuer A."/>
            <person name="Rast P."/>
            <person name="Oberbeckmann S."/>
            <person name="Bunk B."/>
            <person name="Jeske O."/>
            <person name="Meyerdierks A."/>
            <person name="Storesund J.E."/>
            <person name="Kallscheuer N."/>
            <person name="Luecker S."/>
            <person name="Lage O.M."/>
            <person name="Pohl T."/>
            <person name="Merkel B.J."/>
            <person name="Hornburger P."/>
            <person name="Mueller R.-W."/>
            <person name="Bruemmer F."/>
            <person name="Labrenz M."/>
            <person name="Spormann A.M."/>
            <person name="Op den Camp H."/>
            <person name="Overmann J."/>
            <person name="Amann R."/>
            <person name="Jetten M.S.M."/>
            <person name="Mascher T."/>
            <person name="Medema M.H."/>
            <person name="Devos D.P."/>
            <person name="Kaster A.-K."/>
            <person name="Ovreas L."/>
            <person name="Rohde M."/>
            <person name="Galperin M.Y."/>
            <person name="Jogler C."/>
        </authorList>
    </citation>
    <scope>NUCLEOTIDE SEQUENCE [LARGE SCALE GENOMIC DNA]</scope>
    <source>
        <strain evidence="6 7">HG66A1</strain>
    </source>
</reference>
<dbReference type="Proteomes" id="UP000320421">
    <property type="component" value="Chromosome"/>
</dbReference>
<dbReference type="Gene3D" id="1.10.8.80">
    <property type="entry name" value="Magnesium chelatase subunit I, C-Terminal domain"/>
    <property type="match status" value="1"/>
</dbReference>
<dbReference type="FunFam" id="3.40.50.300:FF:000640">
    <property type="entry name" value="MoxR family ATPase"/>
    <property type="match status" value="1"/>
</dbReference>
<dbReference type="PANTHER" id="PTHR42759">
    <property type="entry name" value="MOXR FAMILY PROTEIN"/>
    <property type="match status" value="1"/>
</dbReference>
<comment type="similarity">
    <text evidence="3">Belongs to the MoxR family.</text>
</comment>
<evidence type="ECO:0000313" key="7">
    <source>
        <dbReference type="Proteomes" id="UP000320421"/>
    </source>
</evidence>
<gene>
    <name evidence="6" type="primary">ravA_5</name>
    <name evidence="6" type="ORF">HG66A1_63750</name>
</gene>